<dbReference type="EMBL" id="CM001466">
    <property type="protein sequence ID" value="EHY87687.1"/>
    <property type="molecule type" value="Genomic_DNA"/>
</dbReference>
<dbReference type="Proteomes" id="UP000004705">
    <property type="component" value="Chromosome"/>
</dbReference>
<reference evidence="2 3" key="1">
    <citation type="journal article" date="2012" name="Stand. Genomic Sci.">
        <title>Genome sequence of the soil bacterium Saccharomonospora azurea type strain (NA-128(T)).</title>
        <authorList>
            <person name="Klenk H.P."/>
            <person name="Held B."/>
            <person name="Lucas S."/>
            <person name="Lapidus A."/>
            <person name="Copeland A."/>
            <person name="Hammon N."/>
            <person name="Pitluck S."/>
            <person name="Goodwin L.A."/>
            <person name="Han C."/>
            <person name="Tapia R."/>
            <person name="Brambilla E.M."/>
            <person name="Potter G."/>
            <person name="Land M."/>
            <person name="Ivanova N."/>
            <person name="Rohde M."/>
            <person name="Goker M."/>
            <person name="Detter J.C."/>
            <person name="Kyrpides N.C."/>
            <person name="Woyke T."/>
        </authorList>
    </citation>
    <scope>NUCLEOTIDE SEQUENCE [LARGE SCALE GENOMIC DNA]</scope>
    <source>
        <strain evidence="2 3">NA-128</strain>
    </source>
</reference>
<dbReference type="InterPro" id="IPR007575">
    <property type="entry name" value="SchA_CurD-like"/>
</dbReference>
<evidence type="ECO:0000313" key="2">
    <source>
        <dbReference type="EMBL" id="EHY87687.1"/>
    </source>
</evidence>
<dbReference type="Pfam" id="PF04486">
    <property type="entry name" value="SchA_CurD"/>
    <property type="match status" value="2"/>
</dbReference>
<name>H8GBG5_9PSEU</name>
<proteinExistence type="predicted"/>
<accession>H8GBG5</accession>
<feature type="domain" description="SchA/CurD-like" evidence="1">
    <location>
        <begin position="1"/>
        <end position="110"/>
    </location>
</feature>
<dbReference type="AlphaFoldDB" id="H8GBG5"/>
<dbReference type="RefSeq" id="WP_005438763.1">
    <property type="nucleotide sequence ID" value="NZ_CM001466.1"/>
</dbReference>
<gene>
    <name evidence="2" type="ORF">SacazDRAFT_00739</name>
</gene>
<evidence type="ECO:0000313" key="3">
    <source>
        <dbReference type="Proteomes" id="UP000004705"/>
    </source>
</evidence>
<dbReference type="HOGENOM" id="CLU_1034015_0_0_11"/>
<sequence>MERHALTFPVRPGSVDAVRRVLSEYPRPQTHIGNGCRLLATSVFLWENHVVRVIDVEGPLPVVMRHLANDPAIRETEEKLNPLLVRPRDFSDPESVGWFFRRAMMTRVVHQEASPTPRMPRGKRTRVALRYPVRPGRGEAAARIFAWGQSLPLGAALRTGLAGTTVFRHGDFVVRVLDVEGDADEAIERLGPTVIGGPTAAALTELLEPGCNLATAAGRAKFLAEARLTLVTHREADGTARGTDLGADFPSSS</sequence>
<organism evidence="2 3">
    <name type="scientific">Saccharomonospora azurea NA-128</name>
    <dbReference type="NCBI Taxonomy" id="882081"/>
    <lineage>
        <taxon>Bacteria</taxon>
        <taxon>Bacillati</taxon>
        <taxon>Actinomycetota</taxon>
        <taxon>Actinomycetes</taxon>
        <taxon>Pseudonocardiales</taxon>
        <taxon>Pseudonocardiaceae</taxon>
        <taxon>Saccharomonospora</taxon>
    </lineage>
</organism>
<dbReference type="OrthoDB" id="3553699at2"/>
<keyword evidence="3" id="KW-1185">Reference proteome</keyword>
<protein>
    <submittedName>
        <fullName evidence="2">SchA/CurD like domain protein</fullName>
    </submittedName>
</protein>
<feature type="domain" description="SchA/CurD-like" evidence="1">
    <location>
        <begin position="126"/>
        <end position="233"/>
    </location>
</feature>
<evidence type="ECO:0000259" key="1">
    <source>
        <dbReference type="Pfam" id="PF04486"/>
    </source>
</evidence>